<sequence>MSTERQTKKKKGIAQTSELISWKQKKIIADKEEEEIGKEVQELIKWTSLIESMNDQQLKEYLRNRPEHMQSESAVKIPKPSPGKKVQRNRKPKASLMDAIWKFHREDEETVQIPH</sequence>
<gene>
    <name evidence="2" type="ORF">FRX31_019139</name>
</gene>
<evidence type="ECO:0000256" key="1">
    <source>
        <dbReference type="SAM" id="MobiDB-lite"/>
    </source>
</evidence>
<evidence type="ECO:0000313" key="2">
    <source>
        <dbReference type="EMBL" id="KAF5191272.1"/>
    </source>
</evidence>
<evidence type="ECO:0000313" key="3">
    <source>
        <dbReference type="Proteomes" id="UP000554482"/>
    </source>
</evidence>
<dbReference type="AlphaFoldDB" id="A0A7J6W430"/>
<proteinExistence type="predicted"/>
<reference evidence="2 3" key="1">
    <citation type="submission" date="2020-06" db="EMBL/GenBank/DDBJ databases">
        <title>Transcriptomic and genomic resources for Thalictrum thalictroides and T. hernandezii: Facilitating candidate gene discovery in an emerging model plant lineage.</title>
        <authorList>
            <person name="Arias T."/>
            <person name="Riano-Pachon D.M."/>
            <person name="Di Stilio V.S."/>
        </authorList>
    </citation>
    <scope>NUCLEOTIDE SEQUENCE [LARGE SCALE GENOMIC DNA]</scope>
    <source>
        <strain evidence="3">cv. WT478/WT964</strain>
        <tissue evidence="2">Leaves</tissue>
    </source>
</reference>
<organism evidence="2 3">
    <name type="scientific">Thalictrum thalictroides</name>
    <name type="common">Rue-anemone</name>
    <name type="synonym">Anemone thalictroides</name>
    <dbReference type="NCBI Taxonomy" id="46969"/>
    <lineage>
        <taxon>Eukaryota</taxon>
        <taxon>Viridiplantae</taxon>
        <taxon>Streptophyta</taxon>
        <taxon>Embryophyta</taxon>
        <taxon>Tracheophyta</taxon>
        <taxon>Spermatophyta</taxon>
        <taxon>Magnoliopsida</taxon>
        <taxon>Ranunculales</taxon>
        <taxon>Ranunculaceae</taxon>
        <taxon>Thalictroideae</taxon>
        <taxon>Thalictrum</taxon>
    </lineage>
</organism>
<feature type="region of interest" description="Disordered" evidence="1">
    <location>
        <begin position="67"/>
        <end position="94"/>
    </location>
</feature>
<name>A0A7J6W430_THATH</name>
<accession>A0A7J6W430</accession>
<comment type="caution">
    <text evidence="2">The sequence shown here is derived from an EMBL/GenBank/DDBJ whole genome shotgun (WGS) entry which is preliminary data.</text>
</comment>
<keyword evidence="3" id="KW-1185">Reference proteome</keyword>
<dbReference type="EMBL" id="JABWDY010022987">
    <property type="protein sequence ID" value="KAF5191272.1"/>
    <property type="molecule type" value="Genomic_DNA"/>
</dbReference>
<dbReference type="Proteomes" id="UP000554482">
    <property type="component" value="Unassembled WGS sequence"/>
</dbReference>
<dbReference type="OrthoDB" id="777324at2759"/>
<protein>
    <submittedName>
        <fullName evidence="2">Uncharacterized protein</fullName>
    </submittedName>
</protein>